<dbReference type="Pfam" id="PF07613">
    <property type="entry name" value="DUF1576"/>
    <property type="match status" value="2"/>
</dbReference>
<dbReference type="STRING" id="36842.SAMN02194393_04257"/>
<sequence>MVFIKKNNLSKDNVTFNKKYIILGIYALSLIIFGFLTNTPSEICSGLYRILIEPDTLITDYIGVGGMGAAFINSGLLTLVFLFLLFKLKLNINGASIASLFLIAGFGLFGKNLMNVWFVIFGVYLYARVQKNKFSKYIYIALFGTAMAPMVTEIMFSTSLNKIISIPLGAFVGISIGFILPPLSTYLLRVHQGFNLYNIGFTSGIIGTVFVSIFKSYGFLPNSRFIWTSGNNKLLSIYLFLMFLSMIILGYYLDDKSFSKVKNMTKYSGRLVTDFVLLEGFAPSLINMGINGFISTSYILLVRGDLNGPTIGGIFTVVGFGAFGKHLKNILPIFLGIFLGSLTKIWAINDPAILLAALFGTALAPIAGEFGWIYGVIAAFIHSSVVLNVGVLHGGLNLYNNGFSAGIVAATLVPIIEAFRKDDF</sequence>
<feature type="transmembrane region" description="Helical" evidence="1">
    <location>
        <begin position="168"/>
        <end position="188"/>
    </location>
</feature>
<keyword evidence="1" id="KW-1133">Transmembrane helix</keyword>
<evidence type="ECO:0000313" key="3">
    <source>
        <dbReference type="Proteomes" id="UP000190285"/>
    </source>
</evidence>
<dbReference type="RefSeq" id="WP_079494444.1">
    <property type="nucleotide sequence ID" value="NZ_FUZT01000012.1"/>
</dbReference>
<accession>A0A1T5MA29</accession>
<proteinExistence type="predicted"/>
<name>A0A1T5MA29_9FIRM</name>
<feature type="transmembrane region" description="Helical" evidence="1">
    <location>
        <begin position="354"/>
        <end position="381"/>
    </location>
</feature>
<feature type="transmembrane region" description="Helical" evidence="1">
    <location>
        <begin position="20"/>
        <end position="41"/>
    </location>
</feature>
<feature type="transmembrane region" description="Helical" evidence="1">
    <location>
        <begin position="235"/>
        <end position="253"/>
    </location>
</feature>
<dbReference type="Proteomes" id="UP000190285">
    <property type="component" value="Unassembled WGS sequence"/>
</dbReference>
<dbReference type="InterPro" id="IPR011470">
    <property type="entry name" value="DUF1576"/>
</dbReference>
<organism evidence="2 3">
    <name type="scientific">Maledivibacter halophilus</name>
    <dbReference type="NCBI Taxonomy" id="36842"/>
    <lineage>
        <taxon>Bacteria</taxon>
        <taxon>Bacillati</taxon>
        <taxon>Bacillota</taxon>
        <taxon>Clostridia</taxon>
        <taxon>Peptostreptococcales</taxon>
        <taxon>Caminicellaceae</taxon>
        <taxon>Maledivibacter</taxon>
    </lineage>
</organism>
<keyword evidence="1" id="KW-0812">Transmembrane</keyword>
<feature type="transmembrane region" description="Helical" evidence="1">
    <location>
        <begin position="194"/>
        <end position="214"/>
    </location>
</feature>
<feature type="transmembrane region" description="Helical" evidence="1">
    <location>
        <begin position="401"/>
        <end position="419"/>
    </location>
</feature>
<dbReference type="AlphaFoldDB" id="A0A1T5MA29"/>
<reference evidence="2 3" key="1">
    <citation type="submission" date="2017-02" db="EMBL/GenBank/DDBJ databases">
        <authorList>
            <person name="Peterson S.W."/>
        </authorList>
    </citation>
    <scope>NUCLEOTIDE SEQUENCE [LARGE SCALE GENOMIC DNA]</scope>
    <source>
        <strain evidence="2 3">M1</strain>
    </source>
</reference>
<feature type="transmembrane region" description="Helical" evidence="1">
    <location>
        <begin position="98"/>
        <end position="125"/>
    </location>
</feature>
<evidence type="ECO:0000313" key="2">
    <source>
        <dbReference type="EMBL" id="SKC84854.1"/>
    </source>
</evidence>
<evidence type="ECO:0000256" key="1">
    <source>
        <dbReference type="SAM" id="Phobius"/>
    </source>
</evidence>
<dbReference type="OrthoDB" id="9776502at2"/>
<feature type="transmembrane region" description="Helical" evidence="1">
    <location>
        <begin position="273"/>
        <end position="294"/>
    </location>
</feature>
<feature type="transmembrane region" description="Helical" evidence="1">
    <location>
        <begin position="306"/>
        <end position="324"/>
    </location>
</feature>
<feature type="transmembrane region" description="Helical" evidence="1">
    <location>
        <begin position="330"/>
        <end position="347"/>
    </location>
</feature>
<feature type="transmembrane region" description="Helical" evidence="1">
    <location>
        <begin position="61"/>
        <end position="86"/>
    </location>
</feature>
<keyword evidence="3" id="KW-1185">Reference proteome</keyword>
<protein>
    <recommendedName>
        <fullName evidence="4">DUF1576 domain-containing protein</fullName>
    </recommendedName>
</protein>
<dbReference type="EMBL" id="FUZT01000012">
    <property type="protein sequence ID" value="SKC84854.1"/>
    <property type="molecule type" value="Genomic_DNA"/>
</dbReference>
<keyword evidence="1" id="KW-0472">Membrane</keyword>
<feature type="transmembrane region" description="Helical" evidence="1">
    <location>
        <begin position="137"/>
        <end position="156"/>
    </location>
</feature>
<gene>
    <name evidence="2" type="ORF">SAMN02194393_04257</name>
</gene>
<evidence type="ECO:0008006" key="4">
    <source>
        <dbReference type="Google" id="ProtNLM"/>
    </source>
</evidence>